<organism evidence="4 5">
    <name type="scientific">Nocardia vermiculata</name>
    <dbReference type="NCBI Taxonomy" id="257274"/>
    <lineage>
        <taxon>Bacteria</taxon>
        <taxon>Bacillati</taxon>
        <taxon>Actinomycetota</taxon>
        <taxon>Actinomycetes</taxon>
        <taxon>Mycobacteriales</taxon>
        <taxon>Nocardiaceae</taxon>
        <taxon>Nocardia</taxon>
    </lineage>
</organism>
<evidence type="ECO:0000256" key="2">
    <source>
        <dbReference type="SAM" id="Phobius"/>
    </source>
</evidence>
<gene>
    <name evidence="4" type="ORF">HGA08_26690</name>
</gene>
<protein>
    <recommendedName>
        <fullName evidence="6">Glycoprotein</fullName>
    </recommendedName>
</protein>
<reference evidence="4 5" key="1">
    <citation type="submission" date="2020-04" db="EMBL/GenBank/DDBJ databases">
        <title>MicrobeNet Type strains.</title>
        <authorList>
            <person name="Nicholson A.C."/>
        </authorList>
    </citation>
    <scope>NUCLEOTIDE SEQUENCE [LARGE SCALE GENOMIC DNA]</scope>
    <source>
        <strain evidence="4 5">JCM 12354</strain>
    </source>
</reference>
<keyword evidence="2" id="KW-0812">Transmembrane</keyword>
<evidence type="ECO:0000256" key="1">
    <source>
        <dbReference type="SAM" id="MobiDB-lite"/>
    </source>
</evidence>
<evidence type="ECO:0000313" key="5">
    <source>
        <dbReference type="Proteomes" id="UP000565711"/>
    </source>
</evidence>
<keyword evidence="3" id="KW-0732">Signal</keyword>
<evidence type="ECO:0000256" key="3">
    <source>
        <dbReference type="SAM" id="SignalP"/>
    </source>
</evidence>
<comment type="caution">
    <text evidence="4">The sequence shown here is derived from an EMBL/GenBank/DDBJ whole genome shotgun (WGS) entry which is preliminary data.</text>
</comment>
<feature type="signal peptide" evidence="3">
    <location>
        <begin position="1"/>
        <end position="33"/>
    </location>
</feature>
<proteinExistence type="predicted"/>
<feature type="region of interest" description="Disordered" evidence="1">
    <location>
        <begin position="816"/>
        <end position="837"/>
    </location>
</feature>
<evidence type="ECO:0000313" key="4">
    <source>
        <dbReference type="EMBL" id="NKY53788.1"/>
    </source>
</evidence>
<sequence>MTRAGGSAHRWVLLLVSLALAVLSVPSAGPSKAQPSGSGDATAPRFLKLTLDSVSPGTITTTSDSVLTLTGTVTNIGDRRVQDVSVRVQRGPAISQPGELRSTLRDDQSNFQVTGPFHDVSDELAPGERKQFTLRIGVREGMHNAATSPPVTASLGITDPGVYPLLLNVNGEPAYGNQAHLDDARFLLPVLGLPALPSTADAEAAGSLPIPPPPQPPMATTMLWPLADRPRLVAGIPGSVDGEALLTDDELAGELAAGGRLDQLLSALESALRDEPAPDSSHPGSGLASSLCLAVDPDLLLTVSRMTDGYRVLASPSDPDGPTREGTGPQAARTWLDRLRALAPSVCTVSLPFAQVDTSALAAVHDTDLTARALNSPADIVDSILSVRSVRNVSIPAAGALDPEGATLLRERGFTTAILADNALTEGEPRSDATGTLQTGATVQSTAAVLPGPDAALPEMVRLPAGAGTEPAPPPEETMKVTTFDTWSATALAAVGANPPTPAFTPESVRYTVTNDSRTARLQDALGALTWPVLHPTEGSPRATLLMPPPQWGADRDEAGALLSQLELLFHSGLATPRPLADVLAQPADPRPYSLNYSAETAAQSVPDQFIAPVGQQEHRIDDLMRALVEIPQQEPTPRGFVTPLRDDLIRTLTLSDRTGIDARADTAAQRRIEQITRTMDNLFSSVTVLPPGGVYTLASEQSPLILVARNNLPVTIRIRFKIDAPSETNITDIGEQQIPAEGTRSFQIPTKVTDSRNLVIPISLTTPDGVPLGNATSVSVRSNAYGQALAIITACAGALLFLLAGRRLWRRFRGQPDPADEQAATTNEDEEKEEAQ</sequence>
<dbReference type="InterPro" id="IPR046112">
    <property type="entry name" value="DUF6049"/>
</dbReference>
<feature type="chain" id="PRO_5032713381" description="Glycoprotein" evidence="3">
    <location>
        <begin position="34"/>
        <end position="837"/>
    </location>
</feature>
<feature type="compositionally biased region" description="Acidic residues" evidence="1">
    <location>
        <begin position="828"/>
        <end position="837"/>
    </location>
</feature>
<keyword evidence="2" id="KW-0472">Membrane</keyword>
<dbReference type="Proteomes" id="UP000565711">
    <property type="component" value="Unassembled WGS sequence"/>
</dbReference>
<dbReference type="AlphaFoldDB" id="A0A846Y970"/>
<keyword evidence="5" id="KW-1185">Reference proteome</keyword>
<dbReference type="Pfam" id="PF19516">
    <property type="entry name" value="DUF6049"/>
    <property type="match status" value="2"/>
</dbReference>
<name>A0A846Y970_9NOCA</name>
<dbReference type="EMBL" id="JAAXOP010000020">
    <property type="protein sequence ID" value="NKY53788.1"/>
    <property type="molecule type" value="Genomic_DNA"/>
</dbReference>
<keyword evidence="2" id="KW-1133">Transmembrane helix</keyword>
<feature type="transmembrane region" description="Helical" evidence="2">
    <location>
        <begin position="785"/>
        <end position="805"/>
    </location>
</feature>
<dbReference type="RefSeq" id="WP_067878184.1">
    <property type="nucleotide sequence ID" value="NZ_JAAXOP010000020.1"/>
</dbReference>
<accession>A0A846Y970</accession>
<evidence type="ECO:0008006" key="6">
    <source>
        <dbReference type="Google" id="ProtNLM"/>
    </source>
</evidence>